<dbReference type="GeneID" id="74946698"/>
<evidence type="ECO:0000313" key="2">
    <source>
        <dbReference type="EMBL" id="AIC15675.1"/>
    </source>
</evidence>
<feature type="transmembrane region" description="Helical" evidence="1">
    <location>
        <begin position="204"/>
        <end position="223"/>
    </location>
</feature>
<dbReference type="RefSeq" id="WP_075054635.1">
    <property type="nucleotide sequence ID" value="NZ_CP007536.1"/>
</dbReference>
<gene>
    <name evidence="2" type="ORF">NVIE_014340</name>
</gene>
<organism evidence="2 3">
    <name type="scientific">Nitrososphaera viennensis EN76</name>
    <dbReference type="NCBI Taxonomy" id="926571"/>
    <lineage>
        <taxon>Archaea</taxon>
        <taxon>Nitrososphaerota</taxon>
        <taxon>Nitrososphaeria</taxon>
        <taxon>Nitrososphaerales</taxon>
        <taxon>Nitrososphaeraceae</taxon>
        <taxon>Nitrososphaera</taxon>
    </lineage>
</organism>
<evidence type="ECO:0000313" key="3">
    <source>
        <dbReference type="Proteomes" id="UP000027093"/>
    </source>
</evidence>
<keyword evidence="1" id="KW-0472">Membrane</keyword>
<proteinExistence type="predicted"/>
<dbReference type="Proteomes" id="UP000027093">
    <property type="component" value="Chromosome"/>
</dbReference>
<accession>A0A060HK50</accession>
<dbReference type="OrthoDB" id="11724at2157"/>
<keyword evidence="3" id="KW-1185">Reference proteome</keyword>
<dbReference type="AlphaFoldDB" id="A0A060HK50"/>
<evidence type="ECO:0000256" key="1">
    <source>
        <dbReference type="SAM" id="Phobius"/>
    </source>
</evidence>
<name>A0A060HK50_9ARCH</name>
<keyword evidence="1" id="KW-0812">Transmembrane</keyword>
<sequence>MMLMKKAALALALAVPIILLAGLPVRPAYAHTSTVAGDIKMELGWGTEPPLLGQMNTVVVEVTRVSDGKPVANAFASAKLTVIKGGDSKDLEVLPGEAAGLYVAQIIPTQLGQITASITGTIAGQQVNNSVQIEDVEDTKTLNFPASSNPNQGVPQDFVNQMRTTISDLTGQIDAAKTSAQNATDAAQKAAQDVEAIKAEADRAYLIGMTGIGVGVAGIAIAARSLSRKA</sequence>
<dbReference type="EMBL" id="CP007536">
    <property type="protein sequence ID" value="AIC15675.1"/>
    <property type="molecule type" value="Genomic_DNA"/>
</dbReference>
<reference evidence="2 3" key="1">
    <citation type="journal article" date="2014" name="Int. J. Syst. Evol. Microbiol.">
        <title>Nitrososphaera viennensis gen. nov., sp. nov., an aerobic and mesophilic, ammonia-oxidizing archaeon from soil and a member of the archaeal phylum Thaumarchaeota.</title>
        <authorList>
            <person name="Stieglmeier M."/>
            <person name="Klingl A."/>
            <person name="Alves R.J."/>
            <person name="Rittmann S.K."/>
            <person name="Melcher M."/>
            <person name="Leisch N."/>
            <person name="Schleper C."/>
        </authorList>
    </citation>
    <scope>NUCLEOTIDE SEQUENCE [LARGE SCALE GENOMIC DNA]</scope>
    <source>
        <strain evidence="2">EN76</strain>
    </source>
</reference>
<protein>
    <submittedName>
        <fullName evidence="2">Uncharacterized protein</fullName>
    </submittedName>
</protein>
<keyword evidence="1" id="KW-1133">Transmembrane helix</keyword>
<dbReference type="HOGENOM" id="CLU_1192587_0_0_2"/>
<dbReference type="KEGG" id="nvn:NVIE_014340"/>